<protein>
    <submittedName>
        <fullName evidence="2">Uncharacterized protein</fullName>
    </submittedName>
</protein>
<proteinExistence type="predicted"/>
<feature type="region of interest" description="Disordered" evidence="1">
    <location>
        <begin position="35"/>
        <end position="58"/>
    </location>
</feature>
<dbReference type="Proteomes" id="UP001458880">
    <property type="component" value="Unassembled WGS sequence"/>
</dbReference>
<evidence type="ECO:0000313" key="2">
    <source>
        <dbReference type="EMBL" id="KAK9746947.1"/>
    </source>
</evidence>
<comment type="caution">
    <text evidence="2">The sequence shown here is derived from an EMBL/GenBank/DDBJ whole genome shotgun (WGS) entry which is preliminary data.</text>
</comment>
<dbReference type="EMBL" id="JASPKY010000035">
    <property type="protein sequence ID" value="KAK9746947.1"/>
    <property type="molecule type" value="Genomic_DNA"/>
</dbReference>
<dbReference type="AlphaFoldDB" id="A0AAW1MJH5"/>
<evidence type="ECO:0000256" key="1">
    <source>
        <dbReference type="SAM" id="MobiDB-lite"/>
    </source>
</evidence>
<name>A0AAW1MJH5_POPJA</name>
<accession>A0AAW1MJH5</accession>
<gene>
    <name evidence="2" type="ORF">QE152_g5656</name>
</gene>
<evidence type="ECO:0000313" key="3">
    <source>
        <dbReference type="Proteomes" id="UP001458880"/>
    </source>
</evidence>
<keyword evidence="3" id="KW-1185">Reference proteome</keyword>
<sequence>MFGIEPRVGLATSSLPLEIIATLETEEDLEKIIAKGNQSNMHEDNTERDPDINYHQSTRSKATNALIKKANKMKSTSDKTHPPVNVGHHVVCQFLM</sequence>
<feature type="compositionally biased region" description="Basic and acidic residues" evidence="1">
    <location>
        <begin position="41"/>
        <end position="52"/>
    </location>
</feature>
<organism evidence="2 3">
    <name type="scientific">Popillia japonica</name>
    <name type="common">Japanese beetle</name>
    <dbReference type="NCBI Taxonomy" id="7064"/>
    <lineage>
        <taxon>Eukaryota</taxon>
        <taxon>Metazoa</taxon>
        <taxon>Ecdysozoa</taxon>
        <taxon>Arthropoda</taxon>
        <taxon>Hexapoda</taxon>
        <taxon>Insecta</taxon>
        <taxon>Pterygota</taxon>
        <taxon>Neoptera</taxon>
        <taxon>Endopterygota</taxon>
        <taxon>Coleoptera</taxon>
        <taxon>Polyphaga</taxon>
        <taxon>Scarabaeiformia</taxon>
        <taxon>Scarabaeidae</taxon>
        <taxon>Rutelinae</taxon>
        <taxon>Popillia</taxon>
    </lineage>
</organism>
<reference evidence="2 3" key="1">
    <citation type="journal article" date="2024" name="BMC Genomics">
        <title>De novo assembly and annotation of Popillia japonica's genome with initial clues to its potential as an invasive pest.</title>
        <authorList>
            <person name="Cucini C."/>
            <person name="Boschi S."/>
            <person name="Funari R."/>
            <person name="Cardaioli E."/>
            <person name="Iannotti N."/>
            <person name="Marturano G."/>
            <person name="Paoli F."/>
            <person name="Bruttini M."/>
            <person name="Carapelli A."/>
            <person name="Frati F."/>
            <person name="Nardi F."/>
        </authorList>
    </citation>
    <scope>NUCLEOTIDE SEQUENCE [LARGE SCALE GENOMIC DNA]</scope>
    <source>
        <strain evidence="2">DMR45628</strain>
    </source>
</reference>